<gene>
    <name evidence="2" type="ORF">XA68_11623</name>
</gene>
<dbReference type="Proteomes" id="UP000037136">
    <property type="component" value="Unassembled WGS sequence"/>
</dbReference>
<dbReference type="EMBL" id="LAZP02000016">
    <property type="protein sequence ID" value="PFH62842.1"/>
    <property type="molecule type" value="Genomic_DNA"/>
</dbReference>
<protein>
    <submittedName>
        <fullName evidence="2">Uncharacterized protein</fullName>
    </submittedName>
</protein>
<feature type="compositionally biased region" description="Basic residues" evidence="1">
    <location>
        <begin position="87"/>
        <end position="104"/>
    </location>
</feature>
<reference evidence="2 3" key="1">
    <citation type="journal article" date="2015" name="BMC Genomics">
        <title>Gene expression during zombie ant biting behavior reflects the complexity underlying fungal parasitic behavioral manipulation.</title>
        <authorList>
            <person name="de Bekker C."/>
            <person name="Ohm R.A."/>
            <person name="Loreto R.G."/>
            <person name="Sebastian A."/>
            <person name="Albert I."/>
            <person name="Merrow M."/>
            <person name="Brachmann A."/>
            <person name="Hughes D.P."/>
        </authorList>
    </citation>
    <scope>NUCLEOTIDE SEQUENCE [LARGE SCALE GENOMIC DNA]</scope>
    <source>
        <strain evidence="2 3">SC16a</strain>
    </source>
</reference>
<dbReference type="AlphaFoldDB" id="A0A2A9PPN9"/>
<comment type="caution">
    <text evidence="2">The sequence shown here is derived from an EMBL/GenBank/DDBJ whole genome shotgun (WGS) entry which is preliminary data.</text>
</comment>
<feature type="compositionally biased region" description="Basic and acidic residues" evidence="1">
    <location>
        <begin position="116"/>
        <end position="134"/>
    </location>
</feature>
<evidence type="ECO:0000256" key="1">
    <source>
        <dbReference type="SAM" id="MobiDB-lite"/>
    </source>
</evidence>
<reference evidence="2 3" key="2">
    <citation type="journal article" date="2017" name="Sci. Rep.">
        <title>Ant-infecting Ophiocordyceps genomes reveal a high diversity of potential behavioral manipulation genes and a possible major role for enterotoxins.</title>
        <authorList>
            <person name="de Bekker C."/>
            <person name="Ohm R.A."/>
            <person name="Evans H.C."/>
            <person name="Brachmann A."/>
            <person name="Hughes D.P."/>
        </authorList>
    </citation>
    <scope>NUCLEOTIDE SEQUENCE [LARGE SCALE GENOMIC DNA]</scope>
    <source>
        <strain evidence="2 3">SC16a</strain>
    </source>
</reference>
<sequence length="134" mass="14838">MLYKSRQGPAIYLSKGEDLYSGPGPCFCGHSFPVTRKQRRFDPSKAPCKRCPRARERVRGRKSETCHVLDTRAVGFGREACREMRRGRVHGQQKGRVGHGRAAHRSAASKQSAKSGHTDDVKDMAKADGLDDGL</sequence>
<name>A0A2A9PPN9_OPHUN</name>
<proteinExistence type="predicted"/>
<accession>A0A2A9PPN9</accession>
<evidence type="ECO:0000313" key="2">
    <source>
        <dbReference type="EMBL" id="PFH62842.1"/>
    </source>
</evidence>
<evidence type="ECO:0000313" key="3">
    <source>
        <dbReference type="Proteomes" id="UP000037136"/>
    </source>
</evidence>
<organism evidence="2 3">
    <name type="scientific">Ophiocordyceps unilateralis</name>
    <name type="common">Zombie-ant fungus</name>
    <name type="synonym">Torrubia unilateralis</name>
    <dbReference type="NCBI Taxonomy" id="268505"/>
    <lineage>
        <taxon>Eukaryota</taxon>
        <taxon>Fungi</taxon>
        <taxon>Dikarya</taxon>
        <taxon>Ascomycota</taxon>
        <taxon>Pezizomycotina</taxon>
        <taxon>Sordariomycetes</taxon>
        <taxon>Hypocreomycetidae</taxon>
        <taxon>Hypocreales</taxon>
        <taxon>Ophiocordycipitaceae</taxon>
        <taxon>Ophiocordyceps</taxon>
    </lineage>
</organism>
<feature type="region of interest" description="Disordered" evidence="1">
    <location>
        <begin position="85"/>
        <end position="134"/>
    </location>
</feature>
<keyword evidence="3" id="KW-1185">Reference proteome</keyword>